<dbReference type="Proteomes" id="UP000051845">
    <property type="component" value="Unassembled WGS sequence"/>
</dbReference>
<protein>
    <recommendedName>
        <fullName evidence="3">Helix-turn-helix domain-containing protein</fullName>
    </recommendedName>
</protein>
<gene>
    <name evidence="1" type="ORF">FC82_GL000817</name>
</gene>
<accession>A0A0R2BBU6</accession>
<dbReference type="PATRIC" id="fig|1423733.4.peg.855"/>
<evidence type="ECO:0000313" key="2">
    <source>
        <dbReference type="Proteomes" id="UP000051845"/>
    </source>
</evidence>
<dbReference type="SUPFAM" id="SSF46955">
    <property type="entry name" value="Putative DNA-binding domain"/>
    <property type="match status" value="1"/>
</dbReference>
<dbReference type="InterPro" id="IPR009061">
    <property type="entry name" value="DNA-bd_dom_put_sf"/>
</dbReference>
<name>A0A0R2BBU6_SECCO</name>
<dbReference type="AlphaFoldDB" id="A0A0R2BBU6"/>
<proteinExistence type="predicted"/>
<organism evidence="1 2">
    <name type="scientific">Secundilactobacillus collinoides DSM 20515 = JCM 1123</name>
    <dbReference type="NCBI Taxonomy" id="1423733"/>
    <lineage>
        <taxon>Bacteria</taxon>
        <taxon>Bacillati</taxon>
        <taxon>Bacillota</taxon>
        <taxon>Bacilli</taxon>
        <taxon>Lactobacillales</taxon>
        <taxon>Lactobacillaceae</taxon>
        <taxon>Secundilactobacillus</taxon>
    </lineage>
</organism>
<sequence length="94" mass="10718">MKNAGDDHMEEVQELPDVSKLLSLIADRMADELQPRYLKLHDAPTYVGVTGGTFDKWRKQGLVDVIKIGGINRVDRYDLDRLMLEHKYGPHAGR</sequence>
<dbReference type="EMBL" id="AYYR01000106">
    <property type="protein sequence ID" value="KRM74043.1"/>
    <property type="molecule type" value="Genomic_DNA"/>
</dbReference>
<dbReference type="STRING" id="33960.TY91_12350"/>
<reference evidence="1 2" key="1">
    <citation type="journal article" date="2015" name="Genome Announc.">
        <title>Expanding the biotechnology potential of lactobacilli through comparative genomics of 213 strains and associated genera.</title>
        <authorList>
            <person name="Sun Z."/>
            <person name="Harris H.M."/>
            <person name="McCann A."/>
            <person name="Guo C."/>
            <person name="Argimon S."/>
            <person name="Zhang W."/>
            <person name="Yang X."/>
            <person name="Jeffery I.B."/>
            <person name="Cooney J.C."/>
            <person name="Kagawa T.F."/>
            <person name="Liu W."/>
            <person name="Song Y."/>
            <person name="Salvetti E."/>
            <person name="Wrobel A."/>
            <person name="Rasinkangas P."/>
            <person name="Parkhill J."/>
            <person name="Rea M.C."/>
            <person name="O'Sullivan O."/>
            <person name="Ritari J."/>
            <person name="Douillard F.P."/>
            <person name="Paul Ross R."/>
            <person name="Yang R."/>
            <person name="Briner A.E."/>
            <person name="Felis G.E."/>
            <person name="de Vos W.M."/>
            <person name="Barrangou R."/>
            <person name="Klaenhammer T.R."/>
            <person name="Caufield P.W."/>
            <person name="Cui Y."/>
            <person name="Zhang H."/>
            <person name="O'Toole P.W."/>
        </authorList>
    </citation>
    <scope>NUCLEOTIDE SEQUENCE [LARGE SCALE GENOMIC DNA]</scope>
    <source>
        <strain evidence="1 2">DSM 20515</strain>
    </source>
</reference>
<evidence type="ECO:0000313" key="1">
    <source>
        <dbReference type="EMBL" id="KRM74043.1"/>
    </source>
</evidence>
<evidence type="ECO:0008006" key="3">
    <source>
        <dbReference type="Google" id="ProtNLM"/>
    </source>
</evidence>
<comment type="caution">
    <text evidence="1">The sequence shown here is derived from an EMBL/GenBank/DDBJ whole genome shotgun (WGS) entry which is preliminary data.</text>
</comment>